<dbReference type="Proteomes" id="UP001162031">
    <property type="component" value="Unassembled WGS sequence"/>
</dbReference>
<dbReference type="EMBL" id="CANTFL010000068">
    <property type="protein sequence ID" value="CAI5710631.1"/>
    <property type="molecule type" value="Genomic_DNA"/>
</dbReference>
<feature type="signal peptide" evidence="1">
    <location>
        <begin position="1"/>
        <end position="24"/>
    </location>
</feature>
<keyword evidence="1" id="KW-0732">Signal</keyword>
<proteinExistence type="predicted"/>
<feature type="chain" id="PRO_5043314573" description="RxLR effector candidate protein" evidence="1">
    <location>
        <begin position="25"/>
        <end position="231"/>
    </location>
</feature>
<evidence type="ECO:0008006" key="4">
    <source>
        <dbReference type="Google" id="ProtNLM"/>
    </source>
</evidence>
<protein>
    <recommendedName>
        <fullName evidence="4">RxLR effector candidate protein</fullName>
    </recommendedName>
</protein>
<reference evidence="2" key="1">
    <citation type="submission" date="2022-12" db="EMBL/GenBank/DDBJ databases">
        <authorList>
            <person name="Webb A."/>
        </authorList>
    </citation>
    <scope>NUCLEOTIDE SEQUENCE</scope>
    <source>
        <strain evidence="2">Hp1</strain>
    </source>
</reference>
<name>A0AAV0SY19_HYABA</name>
<evidence type="ECO:0000313" key="3">
    <source>
        <dbReference type="Proteomes" id="UP001162031"/>
    </source>
</evidence>
<accession>A0AAV0SY19</accession>
<comment type="caution">
    <text evidence="2">The sequence shown here is derived from an EMBL/GenBank/DDBJ whole genome shotgun (WGS) entry which is preliminary data.</text>
</comment>
<organism evidence="2 3">
    <name type="scientific">Hyaloperonospora brassicae</name>
    <name type="common">Brassica downy mildew</name>
    <name type="synonym">Peronospora brassicae</name>
    <dbReference type="NCBI Taxonomy" id="162125"/>
    <lineage>
        <taxon>Eukaryota</taxon>
        <taxon>Sar</taxon>
        <taxon>Stramenopiles</taxon>
        <taxon>Oomycota</taxon>
        <taxon>Peronosporomycetes</taxon>
        <taxon>Peronosporales</taxon>
        <taxon>Peronosporaceae</taxon>
        <taxon>Hyaloperonospora</taxon>
    </lineage>
</organism>
<keyword evidence="3" id="KW-1185">Reference proteome</keyword>
<gene>
    <name evidence="2" type="ORF">HBR001_LOCUS503</name>
</gene>
<evidence type="ECO:0000256" key="1">
    <source>
        <dbReference type="SAM" id="SignalP"/>
    </source>
</evidence>
<sequence>MRSVYLHAVLICSVLLDNADPASGLGQTKTAALARPHEVDEFKHPLRQHAAADSGQEERMTLHGPIEGLPARGIKTTTEATNLLYAAIIWLGNARDKLMAPFSRQSTEYFALLKVVRETKDEELKKLCKMARIIESPRASERMVSELSDPERAIILELAQRVPELEAEAKVIELKMFETLRFIYEDPSTMFKEQLEQLKKEGFAMRAQYLQSFVNEFAAWKDAQILTNQIH</sequence>
<dbReference type="AlphaFoldDB" id="A0AAV0SY19"/>
<evidence type="ECO:0000313" key="2">
    <source>
        <dbReference type="EMBL" id="CAI5710631.1"/>
    </source>
</evidence>